<evidence type="ECO:0000256" key="1">
    <source>
        <dbReference type="SAM" id="MobiDB-lite"/>
    </source>
</evidence>
<evidence type="ECO:0000313" key="2">
    <source>
        <dbReference type="EMBL" id="CAD9628851.1"/>
    </source>
</evidence>
<protein>
    <submittedName>
        <fullName evidence="2">Uncharacterized protein</fullName>
    </submittedName>
</protein>
<gene>
    <name evidence="2" type="ORF">BRAN1462_LOCUS49084</name>
</gene>
<sequence length="431" mass="46539">MYAQRYGESVDSQETREIHDGVPGVAVVGGGVAEQKVAYAIRMNQLFQSLDDAKSLYEQKYGESVDVPEAEERLEVQDGVPGVALDGCGAMGQRAIYANRMDALFDKLQEVKDLYARRYGEAADAPEPDERPESQGGVPGVAVVGRGAEVQRAAYNDRLDALVASLQEAKDLYARKYGDSADAPEPEERFETHQGVPGVATIGRGVDEQRAAYADKLAALFESLGEAKGLYAQRYGESVDAPEPDEQSEVQDGVPGVTVVGTGAVEQRAAYLIRVNSLFASLQEVKGLYERRCGEDVDASEAELRFEAEGGVPGVTLTGRGAEEQRASYATRVGALLARLRDVKALYAQRVGEQVDEDDSDASDAGDWPPALAERADELPRRSLAVPPLQSRLGLWARWAVRWEEGQELCGQGRPPAEHSGSDAESDGESE</sequence>
<reference evidence="2" key="1">
    <citation type="submission" date="2021-01" db="EMBL/GenBank/DDBJ databases">
        <authorList>
            <person name="Corre E."/>
            <person name="Pelletier E."/>
            <person name="Niang G."/>
            <person name="Scheremetjew M."/>
            <person name="Finn R."/>
            <person name="Kale V."/>
            <person name="Holt S."/>
            <person name="Cochrane G."/>
            <person name="Meng A."/>
            <person name="Brown T."/>
            <person name="Cohen L."/>
        </authorList>
    </citation>
    <scope>NUCLEOTIDE SEQUENCE</scope>
    <source>
        <strain evidence="2">RCC3387</strain>
    </source>
</reference>
<feature type="region of interest" description="Disordered" evidence="1">
    <location>
        <begin position="407"/>
        <end position="431"/>
    </location>
</feature>
<dbReference type="EMBL" id="HBGW01077197">
    <property type="protein sequence ID" value="CAD9628851.1"/>
    <property type="molecule type" value="Transcribed_RNA"/>
</dbReference>
<accession>A0A7S2MBB5</accession>
<dbReference type="AlphaFoldDB" id="A0A7S2MBB5"/>
<organism evidence="2">
    <name type="scientific">Zooxanthella nutricula</name>
    <dbReference type="NCBI Taxonomy" id="1333877"/>
    <lineage>
        <taxon>Eukaryota</taxon>
        <taxon>Sar</taxon>
        <taxon>Alveolata</taxon>
        <taxon>Dinophyceae</taxon>
        <taxon>Peridiniales</taxon>
        <taxon>Peridiniales incertae sedis</taxon>
        <taxon>Zooxanthella</taxon>
    </lineage>
</organism>
<proteinExistence type="predicted"/>
<name>A0A7S2MBB5_9DINO</name>